<protein>
    <submittedName>
        <fullName evidence="1">Uncharacterized protein</fullName>
    </submittedName>
</protein>
<comment type="caution">
    <text evidence="1">The sequence shown here is derived from an EMBL/GenBank/DDBJ whole genome shotgun (WGS) entry which is preliminary data.</text>
</comment>
<reference evidence="2" key="1">
    <citation type="journal article" date="2023" name="Front. Plant Sci.">
        <title>Chromosomal-level genome assembly of Melastoma candidum provides insights into trichome evolution.</title>
        <authorList>
            <person name="Zhong Y."/>
            <person name="Wu W."/>
            <person name="Sun C."/>
            <person name="Zou P."/>
            <person name="Liu Y."/>
            <person name="Dai S."/>
            <person name="Zhou R."/>
        </authorList>
    </citation>
    <scope>NUCLEOTIDE SEQUENCE [LARGE SCALE GENOMIC DNA]</scope>
</reference>
<dbReference type="EMBL" id="CM042888">
    <property type="protein sequence ID" value="KAI4324874.1"/>
    <property type="molecule type" value="Genomic_DNA"/>
</dbReference>
<keyword evidence="2" id="KW-1185">Reference proteome</keyword>
<proteinExistence type="predicted"/>
<evidence type="ECO:0000313" key="2">
    <source>
        <dbReference type="Proteomes" id="UP001057402"/>
    </source>
</evidence>
<dbReference type="Proteomes" id="UP001057402">
    <property type="component" value="Chromosome 9"/>
</dbReference>
<name>A0ACB9MN64_9MYRT</name>
<accession>A0ACB9MN64</accession>
<evidence type="ECO:0000313" key="1">
    <source>
        <dbReference type="EMBL" id="KAI4324874.1"/>
    </source>
</evidence>
<sequence>MESVLSPPPFLSGGTPLTPFSHSLSAKTILPRECTRARSSLPAAQPDPWSQRDHPSQPKPRSKNPKNPLSDDNARRIIRSKALYLSALRKNKGPNVHTPPWIKRTPEQMLLYLSDDRNGHLHGRHVVAAIRTVRALSQKKEGEYDIRKVMSGFVCKLTFREMCVVLKEQKGWRQVRDFFYWMKLQMSYRPSVIAYTIVLRIYGQVGKLSLAEETFLEMLEAGCEPDQVACGTMLCTYARWGRHRAMLSFLSAIEERGVTPSVSVFNFMLSSLQKKSLHTSVVELWRKMSSKGVAPNGFTYTVVVSSLVKGGYGDEALKTFYDMKNAGFIPEEVIYSHVISLCSKDDSRWDEAVALYHDMRSQKILPSNYTCASLLTIYYKSGDYSKALSLFSEMERYKIPPDEVIHGLLIRIYGKLGLYEDAERTFREVEHLGLLKDEKTYLAMAQVYLNSGNALNALNLIQLMKSRNILLSRFAYIVLLQCHLKREDLGSAEAIFLALSSTGQADAASCNDMLHAYINSGQMVKAIEFTFQIRKNREDYDEQLIKTIMRVYCRAGMVRDAEQFVEEMQTNSNLKDNRFVQTFLKKISGEYRGQKNDEGRVFASKTLDPVALGLMLTLYLGNDMSRSEEIFQLLIDSEGGPSAVSKLMTSLIKEGDISKADNLYGLSTKLGLQPEDEIVAALISLYGKEQRLDRAEEIFGEASSPFPAKVIVNAMIDLYIRSGRADDAFFLYTKASEQGDNLGVVAVSIIVNALSSNGKHQEAEVLIRKCMQETLELDTVAYNTFIKAMLEAGKLKFAASIHQQMLAKGIAPSIRTINTMISVYGRSRELNKAIEMVDIAHSFNLSLDEKAYMNLLRFCSRQGETEKATLLFSKMREEGIRPGKISSTMMMDLYASAGRWVEAADLFTDMKVAGIVPDSSVYLSLIRAYTNSSKTVEAEDIIKSMQSEGISPSSAHHNRVIWGYAKAGQIKEAERVYGETVSRSIGADPSCHRTMLRAYMDCGYVEEGIAQFERIREQVRMDRFIWSAAVHLYRSLGRTEEAEDVLKGLKREGIPFLANLEVAPKKTRS</sequence>
<gene>
    <name evidence="1" type="ORF">MLD38_030320</name>
</gene>
<organism evidence="1 2">
    <name type="scientific">Melastoma candidum</name>
    <dbReference type="NCBI Taxonomy" id="119954"/>
    <lineage>
        <taxon>Eukaryota</taxon>
        <taxon>Viridiplantae</taxon>
        <taxon>Streptophyta</taxon>
        <taxon>Embryophyta</taxon>
        <taxon>Tracheophyta</taxon>
        <taxon>Spermatophyta</taxon>
        <taxon>Magnoliopsida</taxon>
        <taxon>eudicotyledons</taxon>
        <taxon>Gunneridae</taxon>
        <taxon>Pentapetalae</taxon>
        <taxon>rosids</taxon>
        <taxon>malvids</taxon>
        <taxon>Myrtales</taxon>
        <taxon>Melastomataceae</taxon>
        <taxon>Melastomatoideae</taxon>
        <taxon>Melastomateae</taxon>
        <taxon>Melastoma</taxon>
    </lineage>
</organism>